<protein>
    <submittedName>
        <fullName evidence="2">Periplasmic heavy metal sensor</fullName>
    </submittedName>
</protein>
<gene>
    <name evidence="2" type="ORF">F8C67_03675</name>
</gene>
<keyword evidence="3" id="KW-1185">Reference proteome</keyword>
<keyword evidence="1" id="KW-0732">Signal</keyword>
<feature type="signal peptide" evidence="1">
    <location>
        <begin position="1"/>
        <end position="20"/>
    </location>
</feature>
<dbReference type="OrthoDB" id="675330at2"/>
<organism evidence="2 3">
    <name type="scientific">Phaeocystidibacter luteus</name>
    <dbReference type="NCBI Taxonomy" id="911197"/>
    <lineage>
        <taxon>Bacteria</taxon>
        <taxon>Pseudomonadati</taxon>
        <taxon>Bacteroidota</taxon>
        <taxon>Flavobacteriia</taxon>
        <taxon>Flavobacteriales</taxon>
        <taxon>Phaeocystidibacteraceae</taxon>
        <taxon>Phaeocystidibacter</taxon>
    </lineage>
</organism>
<reference evidence="2 3" key="1">
    <citation type="submission" date="2019-09" db="EMBL/GenBank/DDBJ databases">
        <title>Genomes of family Cryomorphaceae.</title>
        <authorList>
            <person name="Bowman J.P."/>
        </authorList>
    </citation>
    <scope>NUCLEOTIDE SEQUENCE [LARGE SCALE GENOMIC DNA]</scope>
    <source>
        <strain evidence="2 3">LMG 25704</strain>
    </source>
</reference>
<sequence length="158" mass="18658">MKSLLLTCFAFLAFSYTAFAQPQGRGERLEALRTAYITQEVNLTSAEAEKFWPIHNEMSEELKETREERHQLLRRYRSSSSIENADSDDLKEMMERFFELEAEELAIRKKYHTRFLEVLSAQKVALIYRAEEEFKRELLRRVGREGGREGGRSEGRRE</sequence>
<evidence type="ECO:0000313" key="3">
    <source>
        <dbReference type="Proteomes" id="UP000468650"/>
    </source>
</evidence>
<evidence type="ECO:0000313" key="2">
    <source>
        <dbReference type="EMBL" id="KAB2814860.1"/>
    </source>
</evidence>
<accession>A0A6N6RMP7</accession>
<feature type="chain" id="PRO_5026745554" evidence="1">
    <location>
        <begin position="21"/>
        <end position="158"/>
    </location>
</feature>
<evidence type="ECO:0000256" key="1">
    <source>
        <dbReference type="SAM" id="SignalP"/>
    </source>
</evidence>
<dbReference type="RefSeq" id="WP_151666437.1">
    <property type="nucleotide sequence ID" value="NZ_WBVO01000001.1"/>
</dbReference>
<dbReference type="EMBL" id="WBVO01000001">
    <property type="protein sequence ID" value="KAB2814860.1"/>
    <property type="molecule type" value="Genomic_DNA"/>
</dbReference>
<comment type="caution">
    <text evidence="2">The sequence shown here is derived from an EMBL/GenBank/DDBJ whole genome shotgun (WGS) entry which is preliminary data.</text>
</comment>
<name>A0A6N6RMP7_9FLAO</name>
<dbReference type="Proteomes" id="UP000468650">
    <property type="component" value="Unassembled WGS sequence"/>
</dbReference>
<dbReference type="AlphaFoldDB" id="A0A6N6RMP7"/>
<proteinExistence type="predicted"/>